<dbReference type="InterPro" id="IPR013762">
    <property type="entry name" value="Integrase-like_cat_sf"/>
</dbReference>
<dbReference type="InterPro" id="IPR011010">
    <property type="entry name" value="DNA_brk_join_enz"/>
</dbReference>
<dbReference type="RefSeq" id="WP_232521689.1">
    <property type="nucleotide sequence ID" value="NZ_CP023687.1"/>
</dbReference>
<evidence type="ECO:0000256" key="3">
    <source>
        <dbReference type="ARBA" id="ARBA00023125"/>
    </source>
</evidence>
<evidence type="ECO:0000313" key="8">
    <source>
        <dbReference type="EMBL" id="WIY51191.1"/>
    </source>
</evidence>
<dbReference type="SUPFAM" id="SSF56349">
    <property type="entry name" value="DNA breaking-rejoining enzymes"/>
    <property type="match status" value="1"/>
</dbReference>
<keyword evidence="9" id="KW-1185">Reference proteome</keyword>
<dbReference type="EMBL" id="CP127363">
    <property type="protein sequence ID" value="WIY51191.1"/>
    <property type="molecule type" value="Genomic_DNA"/>
</dbReference>
<feature type="domain" description="Core-binding (CB)" evidence="7">
    <location>
        <begin position="40"/>
        <end position="121"/>
    </location>
</feature>
<name>A0ABY9AWC3_PARCI</name>
<keyword evidence="4" id="KW-0233">DNA recombination</keyword>
<dbReference type="PANTHER" id="PTHR30349">
    <property type="entry name" value="PHAGE INTEGRASE-RELATED"/>
    <property type="match status" value="1"/>
</dbReference>
<dbReference type="SUPFAM" id="SSF47823">
    <property type="entry name" value="lambda integrase-like, N-terminal domain"/>
    <property type="match status" value="1"/>
</dbReference>
<organism evidence="8 9">
    <name type="scientific">Paracidovorax citrulli</name>
    <name type="common">Acidovorax citrulli</name>
    <dbReference type="NCBI Taxonomy" id="80869"/>
    <lineage>
        <taxon>Bacteria</taxon>
        <taxon>Pseudomonadati</taxon>
        <taxon>Pseudomonadota</taxon>
        <taxon>Betaproteobacteria</taxon>
        <taxon>Burkholderiales</taxon>
        <taxon>Comamonadaceae</taxon>
        <taxon>Paracidovorax</taxon>
    </lineage>
</organism>
<protein>
    <submittedName>
        <fullName evidence="8">Tyrosine-type recombinase/integrase</fullName>
    </submittedName>
</protein>
<dbReference type="PROSITE" id="PS51900">
    <property type="entry name" value="CB"/>
    <property type="match status" value="1"/>
</dbReference>
<keyword evidence="1" id="KW-0159">Chromosome partition</keyword>
<dbReference type="InterPro" id="IPR010998">
    <property type="entry name" value="Integrase_recombinase_N"/>
</dbReference>
<dbReference type="PROSITE" id="PS51898">
    <property type="entry name" value="TYR_RECOMBINASE"/>
    <property type="match status" value="1"/>
</dbReference>
<accession>A0ABY9AWC3</accession>
<dbReference type="Gene3D" id="1.10.150.130">
    <property type="match status" value="1"/>
</dbReference>
<dbReference type="InterPro" id="IPR050090">
    <property type="entry name" value="Tyrosine_recombinase_XerCD"/>
</dbReference>
<keyword evidence="2" id="KW-0229">DNA integration</keyword>
<proteinExistence type="predicted"/>
<dbReference type="Gene3D" id="1.10.443.10">
    <property type="entry name" value="Intergrase catalytic core"/>
    <property type="match status" value="1"/>
</dbReference>
<gene>
    <name evidence="8" type="ORF">QRO08_11715</name>
</gene>
<evidence type="ECO:0000259" key="6">
    <source>
        <dbReference type="PROSITE" id="PS51898"/>
    </source>
</evidence>
<evidence type="ECO:0000313" key="9">
    <source>
        <dbReference type="Proteomes" id="UP001242732"/>
    </source>
</evidence>
<evidence type="ECO:0000259" key="7">
    <source>
        <dbReference type="PROSITE" id="PS51900"/>
    </source>
</evidence>
<evidence type="ECO:0000256" key="1">
    <source>
        <dbReference type="ARBA" id="ARBA00022829"/>
    </source>
</evidence>
<dbReference type="InterPro" id="IPR004107">
    <property type="entry name" value="Integrase_SAM-like_N"/>
</dbReference>
<dbReference type="Pfam" id="PF02899">
    <property type="entry name" value="Phage_int_SAM_1"/>
    <property type="match status" value="1"/>
</dbReference>
<sequence length="358" mass="40378">MRLADAMATPWCRPVAEVFMDGGMREPGIETHGRGEGWDPRFDDLLMQAAAEEGLADDSLRALQIQLRCFNAWVLAREGRSWDRATADDLKAYFQEARELRSAATVRLKRWVVQRLYRWARSEGIIDVSFESALIAVRATPPMRLTTVPSVDQMQRILSLPDTGTPNGVRDRAALELLYGAGLRSAELLGLHVAQVPDAPGMRLMGKGAKERLVILGEHARYWIAQYKAVRRTLLGSGGHRATATNRLFVSTGIHPDYQYSQLRRMVGRYAAMVGLSLTPHSLRHAFASHLYQHKAPLKTIQLLLGHEHLATTTIYVSRHFEDDHKLLDQHHPRGGQHMRFARWKESKSRPGAIFRGP</sequence>
<dbReference type="Proteomes" id="UP001242732">
    <property type="component" value="Chromosome"/>
</dbReference>
<evidence type="ECO:0000256" key="4">
    <source>
        <dbReference type="ARBA" id="ARBA00023172"/>
    </source>
</evidence>
<feature type="domain" description="Tyr recombinase" evidence="6">
    <location>
        <begin position="144"/>
        <end position="329"/>
    </location>
</feature>
<dbReference type="Pfam" id="PF00589">
    <property type="entry name" value="Phage_integrase"/>
    <property type="match status" value="1"/>
</dbReference>
<evidence type="ECO:0000256" key="5">
    <source>
        <dbReference type="PROSITE-ProRule" id="PRU01248"/>
    </source>
</evidence>
<dbReference type="InterPro" id="IPR044068">
    <property type="entry name" value="CB"/>
</dbReference>
<dbReference type="PANTHER" id="PTHR30349:SF81">
    <property type="entry name" value="TYROSINE RECOMBINASE XERC"/>
    <property type="match status" value="1"/>
</dbReference>
<keyword evidence="3 5" id="KW-0238">DNA-binding</keyword>
<evidence type="ECO:0000256" key="2">
    <source>
        <dbReference type="ARBA" id="ARBA00022908"/>
    </source>
</evidence>
<dbReference type="InterPro" id="IPR002104">
    <property type="entry name" value="Integrase_catalytic"/>
</dbReference>
<reference evidence="8 9" key="1">
    <citation type="submission" date="2023-06" db="EMBL/GenBank/DDBJ databases">
        <authorList>
            <person name="Ham H."/>
            <person name="Park D.S."/>
        </authorList>
    </citation>
    <scope>NUCLEOTIDE SEQUENCE [LARGE SCALE GENOMIC DNA]</scope>
    <source>
        <strain evidence="8 9">KACC 17005</strain>
    </source>
</reference>